<evidence type="ECO:0000313" key="3">
    <source>
        <dbReference type="Proteomes" id="UP001595867"/>
    </source>
</evidence>
<protein>
    <recommendedName>
        <fullName evidence="4">Guanylate cyclase domain-containing protein</fullName>
    </recommendedName>
</protein>
<gene>
    <name evidence="2" type="ORF">ACFO0C_09120</name>
</gene>
<dbReference type="InterPro" id="IPR029787">
    <property type="entry name" value="Nucleotide_cyclase"/>
</dbReference>
<proteinExistence type="predicted"/>
<dbReference type="SUPFAM" id="SSF55073">
    <property type="entry name" value="Nucleotide cyclase"/>
    <property type="match status" value="1"/>
</dbReference>
<dbReference type="RefSeq" id="WP_378066123.1">
    <property type="nucleotide sequence ID" value="NZ_JBHSBL010000007.1"/>
</dbReference>
<dbReference type="Gene3D" id="3.30.70.1230">
    <property type="entry name" value="Nucleotide cyclase"/>
    <property type="match status" value="1"/>
</dbReference>
<keyword evidence="3" id="KW-1185">Reference proteome</keyword>
<evidence type="ECO:0000313" key="2">
    <source>
        <dbReference type="EMBL" id="MFC4065091.1"/>
    </source>
</evidence>
<sequence>MPEPAFHAIALVDIEGFGARPNPVQKQVREDLYRIVRTALAEAGFDPSRVAQEDRGDGILMIDPDASVLSWVGDFVHRLNLGLAEKARTTAPIARIRLRVAVHHGLCEHDGEGWVGAAVNTTARLVDALPLKEALAAAEQAHLALIVSRQVFDDVIRHDYRSVDSSTFEQVAINAKELRDEIAWIHVPGYTYPPGVTAAVTPPPEPPKPKKAKKPKPSPGGFTFNGPVEHNGDNVITKIVKGGR</sequence>
<name>A0ABV8IM96_9ACTN</name>
<dbReference type="Proteomes" id="UP001595867">
    <property type="component" value="Unassembled WGS sequence"/>
</dbReference>
<dbReference type="EMBL" id="JBHSBL010000007">
    <property type="protein sequence ID" value="MFC4065091.1"/>
    <property type="molecule type" value="Genomic_DNA"/>
</dbReference>
<feature type="region of interest" description="Disordered" evidence="1">
    <location>
        <begin position="197"/>
        <end position="234"/>
    </location>
</feature>
<evidence type="ECO:0008006" key="4">
    <source>
        <dbReference type="Google" id="ProtNLM"/>
    </source>
</evidence>
<comment type="caution">
    <text evidence="2">The sequence shown here is derived from an EMBL/GenBank/DDBJ whole genome shotgun (WGS) entry which is preliminary data.</text>
</comment>
<evidence type="ECO:0000256" key="1">
    <source>
        <dbReference type="SAM" id="MobiDB-lite"/>
    </source>
</evidence>
<organism evidence="2 3">
    <name type="scientific">Actinoplanes subglobosus</name>
    <dbReference type="NCBI Taxonomy" id="1547892"/>
    <lineage>
        <taxon>Bacteria</taxon>
        <taxon>Bacillati</taxon>
        <taxon>Actinomycetota</taxon>
        <taxon>Actinomycetes</taxon>
        <taxon>Micromonosporales</taxon>
        <taxon>Micromonosporaceae</taxon>
        <taxon>Actinoplanes</taxon>
    </lineage>
</organism>
<accession>A0ABV8IM96</accession>
<reference evidence="3" key="1">
    <citation type="journal article" date="2019" name="Int. J. Syst. Evol. Microbiol.">
        <title>The Global Catalogue of Microorganisms (GCM) 10K type strain sequencing project: providing services to taxonomists for standard genome sequencing and annotation.</title>
        <authorList>
            <consortium name="The Broad Institute Genomics Platform"/>
            <consortium name="The Broad Institute Genome Sequencing Center for Infectious Disease"/>
            <person name="Wu L."/>
            <person name="Ma J."/>
        </authorList>
    </citation>
    <scope>NUCLEOTIDE SEQUENCE [LARGE SCALE GENOMIC DNA]</scope>
    <source>
        <strain evidence="3">TBRC 5832</strain>
    </source>
</reference>